<keyword evidence="6 14" id="KW-0067">ATP-binding</keyword>
<evidence type="ECO:0000256" key="10">
    <source>
        <dbReference type="SAM" id="MobiDB-lite"/>
    </source>
</evidence>
<dbReference type="PANTHER" id="PTHR43394:SF1">
    <property type="entry name" value="ATP-BINDING CASSETTE SUB-FAMILY B MEMBER 10, MITOCHONDRIAL"/>
    <property type="match status" value="1"/>
</dbReference>
<feature type="domain" description="ABC transmembrane type-1" evidence="13">
    <location>
        <begin position="51"/>
        <end position="334"/>
    </location>
</feature>
<dbReference type="GO" id="GO:0016887">
    <property type="term" value="F:ATP hydrolysis activity"/>
    <property type="evidence" value="ECO:0007669"/>
    <property type="project" value="InterPro"/>
</dbReference>
<comment type="function">
    <text evidence="9">Involved in beta-(1--&gt;2)glucan export. Transmembrane domains (TMD) form a pore in the inner membrane and the ATP-binding domain (NBD) is responsible for energy generation.</text>
</comment>
<keyword evidence="3" id="KW-0762">Sugar transport</keyword>
<evidence type="ECO:0000256" key="11">
    <source>
        <dbReference type="SAM" id="Phobius"/>
    </source>
</evidence>
<proteinExistence type="inferred from homology"/>
<dbReference type="PANTHER" id="PTHR43394">
    <property type="entry name" value="ATP-DEPENDENT PERMEASE MDL1, MITOCHONDRIAL"/>
    <property type="match status" value="1"/>
</dbReference>
<feature type="transmembrane region" description="Helical" evidence="11">
    <location>
        <begin position="49"/>
        <end position="71"/>
    </location>
</feature>
<evidence type="ECO:0000256" key="9">
    <source>
        <dbReference type="ARBA" id="ARBA00024722"/>
    </source>
</evidence>
<dbReference type="PROSITE" id="PS00211">
    <property type="entry name" value="ABC_TRANSPORTER_1"/>
    <property type="match status" value="1"/>
</dbReference>
<dbReference type="Gene3D" id="3.40.50.300">
    <property type="entry name" value="P-loop containing nucleotide triphosphate hydrolases"/>
    <property type="match status" value="1"/>
</dbReference>
<evidence type="ECO:0000259" key="13">
    <source>
        <dbReference type="PROSITE" id="PS50929"/>
    </source>
</evidence>
<name>A0A844SYY7_9BRAD</name>
<accession>A0A844SYY7</accession>
<dbReference type="GO" id="GO:0005886">
    <property type="term" value="C:plasma membrane"/>
    <property type="evidence" value="ECO:0007669"/>
    <property type="project" value="UniProtKB-SubCell"/>
</dbReference>
<dbReference type="InterPro" id="IPR003593">
    <property type="entry name" value="AAA+_ATPase"/>
</dbReference>
<keyword evidence="3" id="KW-0813">Transport</keyword>
<evidence type="ECO:0000256" key="3">
    <source>
        <dbReference type="ARBA" id="ARBA00022597"/>
    </source>
</evidence>
<dbReference type="Pfam" id="PF00005">
    <property type="entry name" value="ABC_tran"/>
    <property type="match status" value="1"/>
</dbReference>
<dbReference type="InterPro" id="IPR011527">
    <property type="entry name" value="ABC1_TM_dom"/>
</dbReference>
<dbReference type="GO" id="GO:0015421">
    <property type="term" value="F:ABC-type oligopeptide transporter activity"/>
    <property type="evidence" value="ECO:0007669"/>
    <property type="project" value="TreeGrafter"/>
</dbReference>
<dbReference type="Gene3D" id="1.20.1560.10">
    <property type="entry name" value="ABC transporter type 1, transmembrane domain"/>
    <property type="match status" value="1"/>
</dbReference>
<evidence type="ECO:0000256" key="4">
    <source>
        <dbReference type="ARBA" id="ARBA00022692"/>
    </source>
</evidence>
<dbReference type="EMBL" id="WQNF01000066">
    <property type="protein sequence ID" value="MVT71226.1"/>
    <property type="molecule type" value="Genomic_DNA"/>
</dbReference>
<dbReference type="SUPFAM" id="SSF52540">
    <property type="entry name" value="P-loop containing nucleoside triphosphate hydrolases"/>
    <property type="match status" value="1"/>
</dbReference>
<dbReference type="RefSeq" id="WP_157348816.1">
    <property type="nucleotide sequence ID" value="NZ_WQNF01000066.1"/>
</dbReference>
<dbReference type="InterPro" id="IPR036640">
    <property type="entry name" value="ABC1_TM_sf"/>
</dbReference>
<feature type="transmembrane region" description="Helical" evidence="11">
    <location>
        <begin position="189"/>
        <end position="207"/>
    </location>
</feature>
<evidence type="ECO:0000256" key="7">
    <source>
        <dbReference type="ARBA" id="ARBA00022989"/>
    </source>
</evidence>
<keyword evidence="15" id="KW-1185">Reference proteome</keyword>
<evidence type="ECO:0000313" key="15">
    <source>
        <dbReference type="Proteomes" id="UP000436468"/>
    </source>
</evidence>
<dbReference type="InterPro" id="IPR003439">
    <property type="entry name" value="ABC_transporter-like_ATP-bd"/>
</dbReference>
<feature type="domain" description="ABC transporter" evidence="12">
    <location>
        <begin position="367"/>
        <end position="579"/>
    </location>
</feature>
<evidence type="ECO:0000256" key="2">
    <source>
        <dbReference type="ARBA" id="ARBA00005417"/>
    </source>
</evidence>
<dbReference type="GO" id="GO:0005524">
    <property type="term" value="F:ATP binding"/>
    <property type="evidence" value="ECO:0007669"/>
    <property type="project" value="UniProtKB-KW"/>
</dbReference>
<keyword evidence="7 11" id="KW-1133">Transmembrane helix</keyword>
<keyword evidence="5" id="KW-0547">Nucleotide-binding</keyword>
<keyword evidence="8 11" id="KW-0472">Membrane</keyword>
<comment type="subcellular location">
    <subcellularLocation>
        <location evidence="1">Cell membrane</location>
        <topology evidence="1">Multi-pass membrane protein</topology>
    </subcellularLocation>
</comment>
<feature type="transmembrane region" description="Helical" evidence="11">
    <location>
        <begin position="161"/>
        <end position="183"/>
    </location>
</feature>
<organism evidence="14 15">
    <name type="scientific">Bradyrhizobium pachyrhizi</name>
    <dbReference type="NCBI Taxonomy" id="280333"/>
    <lineage>
        <taxon>Bacteria</taxon>
        <taxon>Pseudomonadati</taxon>
        <taxon>Pseudomonadota</taxon>
        <taxon>Alphaproteobacteria</taxon>
        <taxon>Hyphomicrobiales</taxon>
        <taxon>Nitrobacteraceae</taxon>
        <taxon>Bradyrhizobium</taxon>
    </lineage>
</organism>
<feature type="transmembrane region" description="Helical" evidence="11">
    <location>
        <begin position="83"/>
        <end position="104"/>
    </location>
</feature>
<feature type="transmembrane region" description="Helical" evidence="11">
    <location>
        <begin position="273"/>
        <end position="294"/>
    </location>
</feature>
<feature type="region of interest" description="Disordered" evidence="10">
    <location>
        <begin position="1"/>
        <end position="28"/>
    </location>
</feature>
<gene>
    <name evidence="14" type="ORF">GPL21_40100</name>
</gene>
<evidence type="ECO:0000313" key="14">
    <source>
        <dbReference type="EMBL" id="MVT71226.1"/>
    </source>
</evidence>
<keyword evidence="4 11" id="KW-0812">Transmembrane</keyword>
<dbReference type="PROSITE" id="PS50893">
    <property type="entry name" value="ABC_TRANSPORTER_2"/>
    <property type="match status" value="1"/>
</dbReference>
<evidence type="ECO:0000256" key="8">
    <source>
        <dbReference type="ARBA" id="ARBA00023136"/>
    </source>
</evidence>
<dbReference type="InterPro" id="IPR017871">
    <property type="entry name" value="ABC_transporter-like_CS"/>
</dbReference>
<sequence>MESRSQGHVGSLSASKAPFPGSAADQVDDSTLSPVSAILHAYWRSDRRLLLIVATVVMISSASSVAAPYVFSGLIDRLPRGEGMSAFAWGFAGYAVLLGIASALQRTLQYLSFMTAENLGFIAATRFFDRILRKTSTFFLEHNPVEIQSAAARGCSALTTLVQLGIMIFIPAAAQLLLTLAILGVLVNIQIAAIVVAYGAVAITLGWSSTRRARVFLDRAIEAGQENARFVGNVMNSMDTLRHFGSHSWMSQRFTMKAREVRDNWRTYVFQRLAYIAVLGLAIALQFAVTLLLLIPEYRAGAVTIGDIVLFNTLLLQLNMPFEMVARAISDAARSRADLIPLARLWVAPEERRTSHAHDFTPSAGQLSFEGIGYAYDNGRGVTNVSFMARRGAITFLVGETGSGKSTIFKLVLKSIEPDCGRILVDGTDIATIDHTDWYAAVAVVPQDVMLLNESLADNILLGRPRDEVRLRGASKKAAILPIIEALPEGFETTVGERGLKLSGGERQRIAIARALYGEPAILLLDEASSALDERTERDILDHIRSLAEDVTVLAITHRKGVISTTDVVVELTDCGLSLT</sequence>
<dbReference type="Pfam" id="PF00664">
    <property type="entry name" value="ABC_membrane"/>
    <property type="match status" value="1"/>
</dbReference>
<evidence type="ECO:0000256" key="6">
    <source>
        <dbReference type="ARBA" id="ARBA00022840"/>
    </source>
</evidence>
<comment type="caution">
    <text evidence="14">The sequence shown here is derived from an EMBL/GenBank/DDBJ whole genome shotgun (WGS) entry which is preliminary data.</text>
</comment>
<dbReference type="PROSITE" id="PS50929">
    <property type="entry name" value="ABC_TM1F"/>
    <property type="match status" value="1"/>
</dbReference>
<evidence type="ECO:0000256" key="1">
    <source>
        <dbReference type="ARBA" id="ARBA00004651"/>
    </source>
</evidence>
<dbReference type="SMART" id="SM00382">
    <property type="entry name" value="AAA"/>
    <property type="match status" value="1"/>
</dbReference>
<feature type="compositionally biased region" description="Polar residues" evidence="10">
    <location>
        <begin position="1"/>
        <end position="14"/>
    </location>
</feature>
<evidence type="ECO:0000256" key="5">
    <source>
        <dbReference type="ARBA" id="ARBA00022741"/>
    </source>
</evidence>
<reference evidence="14 15" key="1">
    <citation type="submission" date="2019-12" db="EMBL/GenBank/DDBJ databases">
        <title>Draft genome sequences Bradyrhizobium cajani AMBPC1010, Bradyrhizobium pachyrhizi AMBPC1040 and Bradyrhizobium yuanmingense ALSPC3051, three plant growth promoting strains isolated from nodules of Cajanus cajan L. in Dominican Republic.</title>
        <authorList>
            <person name="Flores-Felix J.D."/>
            <person name="Araujo J."/>
            <person name="Diaz-Alcantara C."/>
            <person name="Gonzalez-Andres F."/>
            <person name="Velazquez E."/>
        </authorList>
    </citation>
    <scope>NUCLEOTIDE SEQUENCE [LARGE SCALE GENOMIC DNA]</scope>
    <source>
        <strain evidence="14 15">1040</strain>
    </source>
</reference>
<dbReference type="InterPro" id="IPR027417">
    <property type="entry name" value="P-loop_NTPase"/>
</dbReference>
<dbReference type="SUPFAM" id="SSF90123">
    <property type="entry name" value="ABC transporter transmembrane region"/>
    <property type="match status" value="1"/>
</dbReference>
<dbReference type="InterPro" id="IPR039421">
    <property type="entry name" value="Type_1_exporter"/>
</dbReference>
<comment type="similarity">
    <text evidence="2">Belongs to the ABC transporter superfamily.</text>
</comment>
<evidence type="ECO:0000259" key="12">
    <source>
        <dbReference type="PROSITE" id="PS50893"/>
    </source>
</evidence>
<protein>
    <submittedName>
        <fullName evidence="14">ATP-binding cassette domain-containing protein</fullName>
    </submittedName>
</protein>
<dbReference type="AlphaFoldDB" id="A0A844SYY7"/>
<dbReference type="Proteomes" id="UP000436468">
    <property type="component" value="Unassembled WGS sequence"/>
</dbReference>